<evidence type="ECO:0000256" key="1">
    <source>
        <dbReference type="SAM" id="Phobius"/>
    </source>
</evidence>
<evidence type="ECO:0000313" key="2">
    <source>
        <dbReference type="EMBL" id="EFM12323.1"/>
    </source>
</evidence>
<keyword evidence="1" id="KW-1133">Transmembrane helix</keyword>
<keyword evidence="1" id="KW-0472">Membrane</keyword>
<reference evidence="2 3" key="1">
    <citation type="submission" date="2010-07" db="EMBL/GenBank/DDBJ databases">
        <title>The draft genome of Paenibacillus curdlanolyticus YK9.</title>
        <authorList>
            <consortium name="US DOE Joint Genome Institute (JGI-PGF)"/>
            <person name="Lucas S."/>
            <person name="Copeland A."/>
            <person name="Lapidus A."/>
            <person name="Cheng J.-F."/>
            <person name="Bruce D."/>
            <person name="Goodwin L."/>
            <person name="Pitluck S."/>
            <person name="Land M.L."/>
            <person name="Hauser L."/>
            <person name="Chang Y.-J."/>
            <person name="Jeffries C."/>
            <person name="Anderson I.J."/>
            <person name="Johnson E."/>
            <person name="Loganathan U."/>
            <person name="Mulhopadhyay B."/>
            <person name="Kyrpides N."/>
            <person name="Woyke T.J."/>
        </authorList>
    </citation>
    <scope>NUCLEOTIDE SEQUENCE [LARGE SCALE GENOMIC DNA]</scope>
    <source>
        <strain evidence="2 3">YK9</strain>
    </source>
</reference>
<dbReference type="AlphaFoldDB" id="E0I5T1"/>
<evidence type="ECO:0000313" key="3">
    <source>
        <dbReference type="Proteomes" id="UP000005387"/>
    </source>
</evidence>
<accession>E0I5T1</accession>
<sequence length="78" mass="8466">MFTACVACVILFMQWMSFFRSKKGSAGEKAVSISLIFIALALNIALRIDLLTTSPLIILRVMFEPAAKALVQWGMGGG</sequence>
<feature type="transmembrane region" description="Helical" evidence="1">
    <location>
        <begin position="30"/>
        <end position="50"/>
    </location>
</feature>
<dbReference type="EMBL" id="AEDD01000002">
    <property type="protein sequence ID" value="EFM12323.1"/>
    <property type="molecule type" value="Genomic_DNA"/>
</dbReference>
<gene>
    <name evidence="2" type="ORF">PaecuDRAFT_1003</name>
</gene>
<keyword evidence="3" id="KW-1185">Reference proteome</keyword>
<name>E0I5T1_9BACL</name>
<proteinExistence type="predicted"/>
<dbReference type="STRING" id="717606.PaecuDRAFT_1003"/>
<organism evidence="2 3">
    <name type="scientific">Paenibacillus curdlanolyticus YK9</name>
    <dbReference type="NCBI Taxonomy" id="717606"/>
    <lineage>
        <taxon>Bacteria</taxon>
        <taxon>Bacillati</taxon>
        <taxon>Bacillota</taxon>
        <taxon>Bacilli</taxon>
        <taxon>Bacillales</taxon>
        <taxon>Paenibacillaceae</taxon>
        <taxon>Paenibacillus</taxon>
    </lineage>
</organism>
<keyword evidence="1" id="KW-0812">Transmembrane</keyword>
<protein>
    <submittedName>
        <fullName evidence="2">Uncharacterized protein</fullName>
    </submittedName>
</protein>
<dbReference type="Proteomes" id="UP000005387">
    <property type="component" value="Unassembled WGS sequence"/>
</dbReference>